<protein>
    <submittedName>
        <fullName evidence="1">Uncharacterized protein</fullName>
    </submittedName>
</protein>
<name>W1PGC2_AMBTC</name>
<dbReference type="EMBL" id="KI393052">
    <property type="protein sequence ID" value="ERN09057.1"/>
    <property type="molecule type" value="Genomic_DNA"/>
</dbReference>
<keyword evidence="2" id="KW-1185">Reference proteome</keyword>
<sequence length="77" mass="8754">MLTLIGSEVPVEQVGEVSTSKEPRLLRILVNNIGRVPFNDASGDRTWKEIGLLRLQSLKFSLTIMHFLTEFSDKQPR</sequence>
<accession>W1PGC2</accession>
<dbReference type="Proteomes" id="UP000017836">
    <property type="component" value="Unassembled WGS sequence"/>
</dbReference>
<evidence type="ECO:0000313" key="2">
    <source>
        <dbReference type="Proteomes" id="UP000017836"/>
    </source>
</evidence>
<dbReference type="AlphaFoldDB" id="W1PGC2"/>
<dbReference type="HOGENOM" id="CLU_2641460_0_0_1"/>
<organism evidence="1 2">
    <name type="scientific">Amborella trichopoda</name>
    <dbReference type="NCBI Taxonomy" id="13333"/>
    <lineage>
        <taxon>Eukaryota</taxon>
        <taxon>Viridiplantae</taxon>
        <taxon>Streptophyta</taxon>
        <taxon>Embryophyta</taxon>
        <taxon>Tracheophyta</taxon>
        <taxon>Spermatophyta</taxon>
        <taxon>Magnoliopsida</taxon>
        <taxon>Amborellales</taxon>
        <taxon>Amborellaceae</taxon>
        <taxon>Amborella</taxon>
    </lineage>
</organism>
<gene>
    <name evidence="1" type="ORF">AMTR_s00163p00052340</name>
</gene>
<proteinExistence type="predicted"/>
<reference evidence="2" key="1">
    <citation type="journal article" date="2013" name="Science">
        <title>The Amborella genome and the evolution of flowering plants.</title>
        <authorList>
            <consortium name="Amborella Genome Project"/>
        </authorList>
    </citation>
    <scope>NUCLEOTIDE SEQUENCE [LARGE SCALE GENOMIC DNA]</scope>
</reference>
<dbReference type="Gramene" id="ERN09057">
    <property type="protein sequence ID" value="ERN09057"/>
    <property type="gene ID" value="AMTR_s00163p00052340"/>
</dbReference>
<evidence type="ECO:0000313" key="1">
    <source>
        <dbReference type="EMBL" id="ERN09057.1"/>
    </source>
</evidence>